<dbReference type="Proteomes" id="UP001202961">
    <property type="component" value="Unassembled WGS sequence"/>
</dbReference>
<evidence type="ECO:0000313" key="9">
    <source>
        <dbReference type="Proteomes" id="UP001202961"/>
    </source>
</evidence>
<dbReference type="EMBL" id="JAMQBK010000031">
    <property type="protein sequence ID" value="MCM2371324.1"/>
    <property type="molecule type" value="Genomic_DNA"/>
</dbReference>
<feature type="transmembrane region" description="Helical" evidence="6">
    <location>
        <begin position="25"/>
        <end position="46"/>
    </location>
</feature>
<evidence type="ECO:0000256" key="3">
    <source>
        <dbReference type="ARBA" id="ARBA00022692"/>
    </source>
</evidence>
<feature type="transmembrane region" description="Helical" evidence="6">
    <location>
        <begin position="58"/>
        <end position="77"/>
    </location>
</feature>
<dbReference type="InterPro" id="IPR010432">
    <property type="entry name" value="RDD"/>
</dbReference>
<keyword evidence="3 6" id="KW-0812">Transmembrane</keyword>
<dbReference type="RefSeq" id="WP_250928960.1">
    <property type="nucleotide sequence ID" value="NZ_JAMQBK010000031.1"/>
</dbReference>
<dbReference type="Pfam" id="PF06271">
    <property type="entry name" value="RDD"/>
    <property type="match status" value="1"/>
</dbReference>
<dbReference type="InterPro" id="IPR051791">
    <property type="entry name" value="Pra-immunoreactive"/>
</dbReference>
<protein>
    <submittedName>
        <fullName evidence="8">RDD family protein</fullName>
    </submittedName>
</protein>
<evidence type="ECO:0000256" key="6">
    <source>
        <dbReference type="SAM" id="Phobius"/>
    </source>
</evidence>
<evidence type="ECO:0000256" key="2">
    <source>
        <dbReference type="ARBA" id="ARBA00022475"/>
    </source>
</evidence>
<keyword evidence="4 6" id="KW-1133">Transmembrane helix</keyword>
<organism evidence="8 9">
    <name type="scientific">Aporhodopirellula aestuarii</name>
    <dbReference type="NCBI Taxonomy" id="2950107"/>
    <lineage>
        <taxon>Bacteria</taxon>
        <taxon>Pseudomonadati</taxon>
        <taxon>Planctomycetota</taxon>
        <taxon>Planctomycetia</taxon>
        <taxon>Pirellulales</taxon>
        <taxon>Pirellulaceae</taxon>
        <taxon>Aporhodopirellula</taxon>
    </lineage>
</organism>
<keyword evidence="9" id="KW-1185">Reference proteome</keyword>
<comment type="caution">
    <text evidence="8">The sequence shown here is derived from an EMBL/GenBank/DDBJ whole genome shotgun (WGS) entry which is preliminary data.</text>
</comment>
<keyword evidence="2" id="KW-1003">Cell membrane</keyword>
<comment type="subcellular location">
    <subcellularLocation>
        <location evidence="1">Cell membrane</location>
        <topology evidence="1">Multi-pass membrane protein</topology>
    </subcellularLocation>
</comment>
<sequence length="193" mass="21778">MAVDHSLGDGVFFRSEDYAGFTRRVVVMMIDSTVLLFFASGLLVAQTMVETFWVDEDLTTYAILIAVGISWLYLTVVKRSRLRTIGYRLADVRITSIKGDRPSLLKMTFRMLLWAFGPVNFLVDLVWIAADRDHQTIRDCLAGTYVIRQDARPIGTAPLHLTRYCGAGLTLAYPRPVHPDMTRNQTEEGSIES</sequence>
<evidence type="ECO:0000256" key="1">
    <source>
        <dbReference type="ARBA" id="ARBA00004651"/>
    </source>
</evidence>
<keyword evidence="5 6" id="KW-0472">Membrane</keyword>
<evidence type="ECO:0000256" key="5">
    <source>
        <dbReference type="ARBA" id="ARBA00023136"/>
    </source>
</evidence>
<dbReference type="PANTHER" id="PTHR36115:SF6">
    <property type="entry name" value="PROLINE-RICH ANTIGEN HOMOLOG"/>
    <property type="match status" value="1"/>
</dbReference>
<feature type="domain" description="RDD" evidence="7">
    <location>
        <begin position="18"/>
        <end position="143"/>
    </location>
</feature>
<reference evidence="8 9" key="1">
    <citation type="journal article" date="2022" name="Syst. Appl. Microbiol.">
        <title>Rhodopirellula aestuarii sp. nov., a novel member of the genus Rhodopirellula isolated from brackish sediments collected in the Tagus River estuary, Portugal.</title>
        <authorList>
            <person name="Vitorino I.R."/>
            <person name="Klimek D."/>
            <person name="Calusinska M."/>
            <person name="Lobo-da-Cunha A."/>
            <person name="Vasconcelos V."/>
            <person name="Lage O.M."/>
        </authorList>
    </citation>
    <scope>NUCLEOTIDE SEQUENCE [LARGE SCALE GENOMIC DNA]</scope>
    <source>
        <strain evidence="8 9">ICT_H3.1</strain>
    </source>
</reference>
<dbReference type="PANTHER" id="PTHR36115">
    <property type="entry name" value="PROLINE-RICH ANTIGEN HOMOLOG-RELATED"/>
    <property type="match status" value="1"/>
</dbReference>
<evidence type="ECO:0000313" key="8">
    <source>
        <dbReference type="EMBL" id="MCM2371324.1"/>
    </source>
</evidence>
<accession>A0ABT0U366</accession>
<evidence type="ECO:0000259" key="7">
    <source>
        <dbReference type="Pfam" id="PF06271"/>
    </source>
</evidence>
<gene>
    <name evidence="8" type="ORF">NB063_11970</name>
</gene>
<name>A0ABT0U366_9BACT</name>
<proteinExistence type="predicted"/>
<evidence type="ECO:0000256" key="4">
    <source>
        <dbReference type="ARBA" id="ARBA00022989"/>
    </source>
</evidence>